<dbReference type="GO" id="GO:0007020">
    <property type="term" value="P:microtubule nucleation"/>
    <property type="evidence" value="ECO:0007669"/>
    <property type="project" value="TreeGrafter"/>
</dbReference>
<evidence type="ECO:0000313" key="4">
    <source>
        <dbReference type="Proteomes" id="UP000613580"/>
    </source>
</evidence>
<feature type="region of interest" description="Disordered" evidence="2">
    <location>
        <begin position="474"/>
        <end position="515"/>
    </location>
</feature>
<dbReference type="InterPro" id="IPR015943">
    <property type="entry name" value="WD40/YVTN_repeat-like_dom_sf"/>
</dbReference>
<keyword evidence="4" id="KW-1185">Reference proteome</keyword>
<dbReference type="GO" id="GO:0036064">
    <property type="term" value="C:ciliary basal body"/>
    <property type="evidence" value="ECO:0007669"/>
    <property type="project" value="TreeGrafter"/>
</dbReference>
<dbReference type="PANTHER" id="PTHR44414:SF1">
    <property type="entry name" value="PROTEIN NEDD1"/>
    <property type="match status" value="1"/>
</dbReference>
<dbReference type="SMART" id="SM00320">
    <property type="entry name" value="WD40"/>
    <property type="match status" value="4"/>
</dbReference>
<name>A0A8H6TTS6_MYCCL</name>
<dbReference type="Gene3D" id="2.130.10.10">
    <property type="entry name" value="YVTN repeat-like/Quinoprotein amine dehydrogenase"/>
    <property type="match status" value="1"/>
</dbReference>
<comment type="caution">
    <text evidence="3">The sequence shown here is derived from an EMBL/GenBank/DDBJ whole genome shotgun (WGS) entry which is preliminary data.</text>
</comment>
<feature type="region of interest" description="Disordered" evidence="2">
    <location>
        <begin position="292"/>
        <end position="439"/>
    </location>
</feature>
<dbReference type="PANTHER" id="PTHR44414">
    <property type="entry name" value="PROTEIN NEDD1"/>
    <property type="match status" value="1"/>
</dbReference>
<accession>A0A8H6TTS6</accession>
<sequence length="597" mass="63150">MLALATTTSLSLLDTADLRRPPSSIPIALALTARPVATAWSKNHLLLASGKLVQAYTDNTLNTIFTAEEAISHMACSQTSLVLASGSKISVVDPDALQLTQSLESHKTPITSLSLNNDVLASTSAAAVHLHDLSSGKQTSLRGLALAGQTISTCTFHPHTPNKLLVAIGRKLVVYDTTRPSAPSKSIPMNDAATGEIVSITCSPFSATLVAVATSGGHVGLVDLNKEQALFRTLNLKVGITCASFSPDGASVYLGTETGKLLVLDLRTLDKTPKSVSVGSGARIEVLAVQKKAKAPAAAEPKPSTTSSSRVAPAKNAASLRAPSTTSSNLSPLRKPSALSPRPSVKKPIADSPKVSARQPVSSRTVSSSRSVTTTTRKPSVASTLGVSESISVAARRPSSSSASSASSVPTFQTAGAKAKSQRVASRTPSPELPSIHAPTTPVVVGKAWAPESPERPAEDFVKSKSKAKTVNFEKMEEDKENERERSLSMQISPRRPSSTVSAAAGNNWAPSPLRNVVPGSPAGNSTAHELLRGIVRDVMDDFQTEQRAQMVGLHLDTLKMGRELGRELKSIREDMRLLREENQRLREENELLRRGY</sequence>
<feature type="compositionally biased region" description="Low complexity" evidence="2">
    <location>
        <begin position="361"/>
        <end position="377"/>
    </location>
</feature>
<dbReference type="GO" id="GO:0005814">
    <property type="term" value="C:centriole"/>
    <property type="evidence" value="ECO:0007669"/>
    <property type="project" value="TreeGrafter"/>
</dbReference>
<gene>
    <name evidence="3" type="ORF">HMN09_00071900</name>
</gene>
<feature type="compositionally biased region" description="Polar residues" evidence="2">
    <location>
        <begin position="488"/>
        <end position="502"/>
    </location>
</feature>
<reference evidence="3" key="1">
    <citation type="submission" date="2020-05" db="EMBL/GenBank/DDBJ databases">
        <title>Mycena genomes resolve the evolution of fungal bioluminescence.</title>
        <authorList>
            <person name="Tsai I.J."/>
        </authorList>
    </citation>
    <scope>NUCLEOTIDE SEQUENCE</scope>
    <source>
        <strain evidence="3">110903Hualien_Pintung</strain>
    </source>
</reference>
<dbReference type="EMBL" id="JACAZE010000001">
    <property type="protein sequence ID" value="KAF7322924.1"/>
    <property type="molecule type" value="Genomic_DNA"/>
</dbReference>
<feature type="compositionally biased region" description="Polar residues" evidence="2">
    <location>
        <begin position="322"/>
        <end position="331"/>
    </location>
</feature>
<dbReference type="AlphaFoldDB" id="A0A8H6TTS6"/>
<protein>
    <recommendedName>
        <fullName evidence="5">WD40 repeat-like protein</fullName>
    </recommendedName>
</protein>
<evidence type="ECO:0008006" key="5">
    <source>
        <dbReference type="Google" id="ProtNLM"/>
    </source>
</evidence>
<evidence type="ECO:0000256" key="2">
    <source>
        <dbReference type="SAM" id="MobiDB-lite"/>
    </source>
</evidence>
<proteinExistence type="predicted"/>
<keyword evidence="1" id="KW-0175">Coiled coil</keyword>
<dbReference type="GO" id="GO:0000922">
    <property type="term" value="C:spindle pole"/>
    <property type="evidence" value="ECO:0007669"/>
    <property type="project" value="TreeGrafter"/>
</dbReference>
<evidence type="ECO:0000256" key="1">
    <source>
        <dbReference type="SAM" id="Coils"/>
    </source>
</evidence>
<organism evidence="3 4">
    <name type="scientific">Mycena chlorophos</name>
    <name type="common">Agaric fungus</name>
    <name type="synonym">Agaricus chlorophos</name>
    <dbReference type="NCBI Taxonomy" id="658473"/>
    <lineage>
        <taxon>Eukaryota</taxon>
        <taxon>Fungi</taxon>
        <taxon>Dikarya</taxon>
        <taxon>Basidiomycota</taxon>
        <taxon>Agaricomycotina</taxon>
        <taxon>Agaricomycetes</taxon>
        <taxon>Agaricomycetidae</taxon>
        <taxon>Agaricales</taxon>
        <taxon>Marasmiineae</taxon>
        <taxon>Mycenaceae</taxon>
        <taxon>Mycena</taxon>
    </lineage>
</organism>
<dbReference type="InterPro" id="IPR001680">
    <property type="entry name" value="WD40_rpt"/>
</dbReference>
<feature type="compositionally biased region" description="Low complexity" evidence="2">
    <location>
        <begin position="295"/>
        <end position="309"/>
    </location>
</feature>
<evidence type="ECO:0000313" key="3">
    <source>
        <dbReference type="EMBL" id="KAF7322924.1"/>
    </source>
</evidence>
<feature type="compositionally biased region" description="Low complexity" evidence="2">
    <location>
        <begin position="392"/>
        <end position="410"/>
    </location>
</feature>
<dbReference type="InterPro" id="IPR052818">
    <property type="entry name" value="NEDD1_Spindle_Assembly"/>
</dbReference>
<dbReference type="GO" id="GO:0043015">
    <property type="term" value="F:gamma-tubulin binding"/>
    <property type="evidence" value="ECO:0007669"/>
    <property type="project" value="TreeGrafter"/>
</dbReference>
<dbReference type="OrthoDB" id="1602884at2759"/>
<dbReference type="Proteomes" id="UP000613580">
    <property type="component" value="Unassembled WGS sequence"/>
</dbReference>
<dbReference type="GO" id="GO:0005737">
    <property type="term" value="C:cytoplasm"/>
    <property type="evidence" value="ECO:0007669"/>
    <property type="project" value="TreeGrafter"/>
</dbReference>
<dbReference type="GO" id="GO:0000278">
    <property type="term" value="P:mitotic cell cycle"/>
    <property type="evidence" value="ECO:0007669"/>
    <property type="project" value="TreeGrafter"/>
</dbReference>
<feature type="coiled-coil region" evidence="1">
    <location>
        <begin position="562"/>
        <end position="596"/>
    </location>
</feature>
<dbReference type="InterPro" id="IPR036322">
    <property type="entry name" value="WD40_repeat_dom_sf"/>
</dbReference>
<feature type="compositionally biased region" description="Polar residues" evidence="2">
    <location>
        <begin position="381"/>
        <end position="391"/>
    </location>
</feature>
<feature type="compositionally biased region" description="Basic and acidic residues" evidence="2">
    <location>
        <begin position="474"/>
        <end position="487"/>
    </location>
</feature>
<dbReference type="SUPFAM" id="SSF50978">
    <property type="entry name" value="WD40 repeat-like"/>
    <property type="match status" value="1"/>
</dbReference>